<dbReference type="PANTHER" id="PTHR23028:SF53">
    <property type="entry name" value="ACYL_TRANSF_3 DOMAIN-CONTAINING PROTEIN"/>
    <property type="match status" value="1"/>
</dbReference>
<dbReference type="GO" id="GO:0000271">
    <property type="term" value="P:polysaccharide biosynthetic process"/>
    <property type="evidence" value="ECO:0007669"/>
    <property type="project" value="TreeGrafter"/>
</dbReference>
<evidence type="ECO:0000256" key="1">
    <source>
        <dbReference type="SAM" id="Phobius"/>
    </source>
</evidence>
<feature type="transmembrane region" description="Helical" evidence="1">
    <location>
        <begin position="148"/>
        <end position="163"/>
    </location>
</feature>
<keyword evidence="1" id="KW-0812">Transmembrane</keyword>
<feature type="transmembrane region" description="Helical" evidence="1">
    <location>
        <begin position="321"/>
        <end position="339"/>
    </location>
</feature>
<dbReference type="Pfam" id="PF01757">
    <property type="entry name" value="Acyl_transf_3"/>
    <property type="match status" value="1"/>
</dbReference>
<name>A0A6J6V0X3_9ZZZZ</name>
<accession>A0A6J6V0X3</accession>
<feature type="transmembrane region" description="Helical" evidence="1">
    <location>
        <begin position="243"/>
        <end position="261"/>
    </location>
</feature>
<dbReference type="InterPro" id="IPR043968">
    <property type="entry name" value="SGNH"/>
</dbReference>
<protein>
    <submittedName>
        <fullName evidence="4">Unannotated protein</fullName>
    </submittedName>
</protein>
<feature type="transmembrane region" description="Helical" evidence="1">
    <location>
        <begin position="212"/>
        <end position="231"/>
    </location>
</feature>
<dbReference type="InterPro" id="IPR002656">
    <property type="entry name" value="Acyl_transf_3_dom"/>
</dbReference>
<feature type="transmembrane region" description="Helical" evidence="1">
    <location>
        <begin position="76"/>
        <end position="94"/>
    </location>
</feature>
<feature type="transmembrane region" description="Helical" evidence="1">
    <location>
        <begin position="377"/>
        <end position="395"/>
    </location>
</feature>
<feature type="transmembrane region" description="Helical" evidence="1">
    <location>
        <begin position="12"/>
        <end position="32"/>
    </location>
</feature>
<feature type="transmembrane region" description="Helical" evidence="1">
    <location>
        <begin position="273"/>
        <end position="295"/>
    </location>
</feature>
<reference evidence="4" key="1">
    <citation type="submission" date="2020-05" db="EMBL/GenBank/DDBJ databases">
        <authorList>
            <person name="Chiriac C."/>
            <person name="Salcher M."/>
            <person name="Ghai R."/>
            <person name="Kavagutti S V."/>
        </authorList>
    </citation>
    <scope>NUCLEOTIDE SEQUENCE</scope>
</reference>
<dbReference type="GO" id="GO:0016747">
    <property type="term" value="F:acyltransferase activity, transferring groups other than amino-acyl groups"/>
    <property type="evidence" value="ECO:0007669"/>
    <property type="project" value="InterPro"/>
</dbReference>
<sequence length="623" mass="71054">MAESKRIDIQALRGLAIFSVLVNHLPLPRQIFESGFRGVDIFFVISGFVITNSLIRQSLKRQKISPVNFLLQRVRRLYPAFFVVMIANLIILISNDWLPYMERGVIKSAMAGTWYFQNFWMLNQNFSYFEPSFTNPFTHMWSLSVEEQFYLLVSFGLLILRFIKNKKFFTFIATLFLFALSALASLKWGETVSPIIKFSGELSAFLLPQYRAWQLLLGVLVACAAVCLQPIKSNLGVLVNPRMRSVLYISAIAVIAISLKLDEPARGLHSAEFKVQLFATTICAATALILFLGSFPPETNAKSKSANLIIRVATFFGDRSYSLYLVHWPIIVLLPEFYWQNRYLWIVELVAILLCTEIIYQSVEWVWLNRSLNNRKVFSWFLLGQIILTSGIVIWRHDFSKVNLTAQGKAINGQIDSKCGRVELPFKCVIENESDVTILVEGDSFALMVTPLILELANKYQIRVAFGIDMADLPLHYYENTEATAGKKLIVLSWFNHYETDPYIAHISELLSQNDTLHVFAFLNGPTLTGERLRKISRAELIANRDREPELKSALLLPEFKELTVIDPLNSFCNNDICSIQSGEQIFLSDHGHLSSTGVEILRPLFEDIFQEIKEIALDAKNR</sequence>
<dbReference type="GO" id="GO:0016020">
    <property type="term" value="C:membrane"/>
    <property type="evidence" value="ECO:0007669"/>
    <property type="project" value="TreeGrafter"/>
</dbReference>
<evidence type="ECO:0000259" key="2">
    <source>
        <dbReference type="Pfam" id="PF01757"/>
    </source>
</evidence>
<dbReference type="Pfam" id="PF19040">
    <property type="entry name" value="SGNH"/>
    <property type="match status" value="1"/>
</dbReference>
<gene>
    <name evidence="4" type="ORF">UFOPK2855_00905</name>
</gene>
<keyword evidence="1" id="KW-1133">Transmembrane helix</keyword>
<dbReference type="PANTHER" id="PTHR23028">
    <property type="entry name" value="ACETYLTRANSFERASE"/>
    <property type="match status" value="1"/>
</dbReference>
<feature type="domain" description="Acyltransferase 3" evidence="2">
    <location>
        <begin position="8"/>
        <end position="356"/>
    </location>
</feature>
<evidence type="ECO:0000313" key="4">
    <source>
        <dbReference type="EMBL" id="CAB4764669.1"/>
    </source>
</evidence>
<proteinExistence type="predicted"/>
<feature type="transmembrane region" description="Helical" evidence="1">
    <location>
        <begin position="38"/>
        <end position="55"/>
    </location>
</feature>
<feature type="transmembrane region" description="Helical" evidence="1">
    <location>
        <begin position="168"/>
        <end position="188"/>
    </location>
</feature>
<keyword evidence="1" id="KW-0472">Membrane</keyword>
<dbReference type="EMBL" id="CAEZZK010000177">
    <property type="protein sequence ID" value="CAB4764669.1"/>
    <property type="molecule type" value="Genomic_DNA"/>
</dbReference>
<dbReference type="AlphaFoldDB" id="A0A6J6V0X3"/>
<dbReference type="InterPro" id="IPR050879">
    <property type="entry name" value="Acyltransferase_3"/>
</dbReference>
<feature type="domain" description="SGNH" evidence="3">
    <location>
        <begin position="547"/>
        <end position="607"/>
    </location>
</feature>
<feature type="transmembrane region" description="Helical" evidence="1">
    <location>
        <begin position="345"/>
        <end position="368"/>
    </location>
</feature>
<evidence type="ECO:0000259" key="3">
    <source>
        <dbReference type="Pfam" id="PF19040"/>
    </source>
</evidence>
<organism evidence="4">
    <name type="scientific">freshwater metagenome</name>
    <dbReference type="NCBI Taxonomy" id="449393"/>
    <lineage>
        <taxon>unclassified sequences</taxon>
        <taxon>metagenomes</taxon>
        <taxon>ecological metagenomes</taxon>
    </lineage>
</organism>